<proteinExistence type="predicted"/>
<sequence>MKNSQDNEMKHMNHDHMQMEHSDMDGMNMDHDHMDMGSDDMMMHGGHMMHMGNLKAKILDISYFSYSGVIFSSHHGTGTTNY</sequence>
<name>A0A401FM14_9LACO</name>
<dbReference type="EC" id="3.6.3.3" evidence="1"/>
<protein>
    <submittedName>
        <fullName evidence="1">Lead, cadmium, zinc and mercury transporting ATPase</fullName>
        <ecNumber evidence="1">3.6.3.3</ecNumber>
    </submittedName>
</protein>
<organism evidence="1 2">
    <name type="scientific">Lentilactobacillus kosonis</name>
    <dbReference type="NCBI Taxonomy" id="2810561"/>
    <lineage>
        <taxon>Bacteria</taxon>
        <taxon>Bacillati</taxon>
        <taxon>Bacillota</taxon>
        <taxon>Bacilli</taxon>
        <taxon>Lactobacillales</taxon>
        <taxon>Lactobacillaceae</taxon>
        <taxon>Lentilactobacillus</taxon>
    </lineage>
</organism>
<evidence type="ECO:0000313" key="2">
    <source>
        <dbReference type="Proteomes" id="UP000286974"/>
    </source>
</evidence>
<keyword evidence="2" id="KW-1185">Reference proteome</keyword>
<dbReference type="Proteomes" id="UP000286974">
    <property type="component" value="Unassembled WGS sequence"/>
</dbReference>
<reference evidence="1 2" key="1">
    <citation type="submission" date="2017-11" db="EMBL/GenBank/DDBJ databases">
        <title>Draft Genome Sequence of Lactobacillus curieae NBRC 111893 isolated from Koso, a Japanese sugar-Vegetable Fermented Beverage.</title>
        <authorList>
            <person name="Chiou T.Y."/>
            <person name="Oshima K."/>
            <person name="Suda W."/>
            <person name="Hattori M."/>
            <person name="Takahashi T."/>
        </authorList>
    </citation>
    <scope>NUCLEOTIDE SEQUENCE [LARGE SCALE GENOMIC DNA]</scope>
    <source>
        <strain evidence="1 2">NBRC111893</strain>
    </source>
</reference>
<dbReference type="AlphaFoldDB" id="A0A401FM14"/>
<evidence type="ECO:0000313" key="1">
    <source>
        <dbReference type="EMBL" id="GAY73425.1"/>
    </source>
</evidence>
<dbReference type="GO" id="GO:0016787">
    <property type="term" value="F:hydrolase activity"/>
    <property type="evidence" value="ECO:0007669"/>
    <property type="project" value="UniProtKB-KW"/>
</dbReference>
<gene>
    <name evidence="1" type="ORF">NBRC111893_1571</name>
</gene>
<accession>A0A401FM14</accession>
<dbReference type="EMBL" id="BEXA01000003">
    <property type="protein sequence ID" value="GAY73425.1"/>
    <property type="molecule type" value="Genomic_DNA"/>
</dbReference>
<comment type="caution">
    <text evidence="1">The sequence shown here is derived from an EMBL/GenBank/DDBJ whole genome shotgun (WGS) entry which is preliminary data.</text>
</comment>
<keyword evidence="1" id="KW-0378">Hydrolase</keyword>